<gene>
    <name evidence="1" type="ORF">SALWKB29_1318</name>
</gene>
<reference evidence="1 2" key="1">
    <citation type="submission" date="2014-03" db="EMBL/GenBank/DDBJ databases">
        <title>The genomes of two eusocial bee gut symbionts.</title>
        <authorList>
            <person name="Kwong W.K."/>
            <person name="Engel P."/>
            <person name="Koch H."/>
            <person name="Moran N.A."/>
        </authorList>
    </citation>
    <scope>NUCLEOTIDE SEQUENCE [LARGE SCALE GENOMIC DNA]</scope>
    <source>
        <strain evidence="2">wkB29</strain>
    </source>
</reference>
<protein>
    <submittedName>
        <fullName evidence="1">Uncharacterized protein</fullName>
    </submittedName>
</protein>
<accession>A0A836Z2R2</accession>
<name>A0A836Z2R2_9NEIS</name>
<evidence type="ECO:0000313" key="2">
    <source>
        <dbReference type="Proteomes" id="UP000027170"/>
    </source>
</evidence>
<sequence length="37" mass="4426">MECNIDFWAQAQQFNILFLLNPWPLSPWSTHQLTTHP</sequence>
<dbReference type="EMBL" id="JFZV01000006">
    <property type="protein sequence ID" value="KDN14528.1"/>
    <property type="molecule type" value="Genomic_DNA"/>
</dbReference>
<keyword evidence="2" id="KW-1185">Reference proteome</keyword>
<dbReference type="Proteomes" id="UP000027170">
    <property type="component" value="Unassembled WGS sequence"/>
</dbReference>
<organism evidence="1 2">
    <name type="scientific">Snodgrassella communis</name>
    <dbReference type="NCBI Taxonomy" id="2946699"/>
    <lineage>
        <taxon>Bacteria</taxon>
        <taxon>Pseudomonadati</taxon>
        <taxon>Pseudomonadota</taxon>
        <taxon>Betaproteobacteria</taxon>
        <taxon>Neisseriales</taxon>
        <taxon>Neisseriaceae</taxon>
        <taxon>Snodgrassella</taxon>
    </lineage>
</organism>
<dbReference type="AlphaFoldDB" id="A0A836Z2R2"/>
<proteinExistence type="predicted"/>
<evidence type="ECO:0000313" key="1">
    <source>
        <dbReference type="EMBL" id="KDN14528.1"/>
    </source>
</evidence>
<comment type="caution">
    <text evidence="1">The sequence shown here is derived from an EMBL/GenBank/DDBJ whole genome shotgun (WGS) entry which is preliminary data.</text>
</comment>